<comment type="caution">
    <text evidence="1">The sequence shown here is derived from an EMBL/GenBank/DDBJ whole genome shotgun (WGS) entry which is preliminary data.</text>
</comment>
<evidence type="ECO:0000313" key="1">
    <source>
        <dbReference type="EMBL" id="MFD2695437.1"/>
    </source>
</evidence>
<dbReference type="Proteomes" id="UP001597399">
    <property type="component" value="Unassembled WGS sequence"/>
</dbReference>
<keyword evidence="2" id="KW-1185">Reference proteome</keyword>
<reference evidence="2" key="1">
    <citation type="journal article" date="2019" name="Int. J. Syst. Evol. Microbiol.">
        <title>The Global Catalogue of Microorganisms (GCM) 10K type strain sequencing project: providing services to taxonomists for standard genome sequencing and annotation.</title>
        <authorList>
            <consortium name="The Broad Institute Genomics Platform"/>
            <consortium name="The Broad Institute Genome Sequencing Center for Infectious Disease"/>
            <person name="Wu L."/>
            <person name="Ma J."/>
        </authorList>
    </citation>
    <scope>NUCLEOTIDE SEQUENCE [LARGE SCALE GENOMIC DNA]</scope>
    <source>
        <strain evidence="2">TISTR 2466</strain>
    </source>
</reference>
<dbReference type="EMBL" id="JBHUMQ010000048">
    <property type="protein sequence ID" value="MFD2695437.1"/>
    <property type="molecule type" value="Genomic_DNA"/>
</dbReference>
<evidence type="ECO:0000313" key="2">
    <source>
        <dbReference type="Proteomes" id="UP001597399"/>
    </source>
</evidence>
<accession>A0ABW5S9R2</accession>
<proteinExistence type="predicted"/>
<protein>
    <submittedName>
        <fullName evidence="1">Uncharacterized protein</fullName>
    </submittedName>
</protein>
<gene>
    <name evidence="1" type="ORF">ACFSUE_17695</name>
</gene>
<name>A0ABW5S9R2_9BACL</name>
<sequence length="55" mass="6471">MPLIKHTREAMNNVWKDIQNEISINHLAVREKPIIERYKAKLVSKGFCEILIPIK</sequence>
<organism evidence="1 2">
    <name type="scientific">Sporolactobacillus shoreicorticis</name>
    <dbReference type="NCBI Taxonomy" id="1923877"/>
    <lineage>
        <taxon>Bacteria</taxon>
        <taxon>Bacillati</taxon>
        <taxon>Bacillota</taxon>
        <taxon>Bacilli</taxon>
        <taxon>Bacillales</taxon>
        <taxon>Sporolactobacillaceae</taxon>
        <taxon>Sporolactobacillus</taxon>
    </lineage>
</organism>